<evidence type="ECO:0000313" key="1">
    <source>
        <dbReference type="EMBL" id="KAK3378418.1"/>
    </source>
</evidence>
<gene>
    <name evidence="1" type="ORF">B0H63DRAFT_246998</name>
</gene>
<dbReference type="EMBL" id="JAULSW010000006">
    <property type="protein sequence ID" value="KAK3378418.1"/>
    <property type="molecule type" value="Genomic_DNA"/>
</dbReference>
<organism evidence="1 2">
    <name type="scientific">Podospora didyma</name>
    <dbReference type="NCBI Taxonomy" id="330526"/>
    <lineage>
        <taxon>Eukaryota</taxon>
        <taxon>Fungi</taxon>
        <taxon>Dikarya</taxon>
        <taxon>Ascomycota</taxon>
        <taxon>Pezizomycotina</taxon>
        <taxon>Sordariomycetes</taxon>
        <taxon>Sordariomycetidae</taxon>
        <taxon>Sordariales</taxon>
        <taxon>Podosporaceae</taxon>
        <taxon>Podospora</taxon>
    </lineage>
</organism>
<reference evidence="1" key="2">
    <citation type="submission" date="2023-06" db="EMBL/GenBank/DDBJ databases">
        <authorList>
            <consortium name="Lawrence Berkeley National Laboratory"/>
            <person name="Haridas S."/>
            <person name="Hensen N."/>
            <person name="Bonometti L."/>
            <person name="Westerberg I."/>
            <person name="Brannstrom I.O."/>
            <person name="Guillou S."/>
            <person name="Cros-Aarteil S."/>
            <person name="Calhoun S."/>
            <person name="Kuo A."/>
            <person name="Mondo S."/>
            <person name="Pangilinan J."/>
            <person name="Riley R."/>
            <person name="LaButti K."/>
            <person name="Andreopoulos B."/>
            <person name="Lipzen A."/>
            <person name="Chen C."/>
            <person name="Yanf M."/>
            <person name="Daum C."/>
            <person name="Ng V."/>
            <person name="Clum A."/>
            <person name="Steindorff A."/>
            <person name="Ohm R."/>
            <person name="Martin F."/>
            <person name="Silar P."/>
            <person name="Natvig D."/>
            <person name="Lalanne C."/>
            <person name="Gautier V."/>
            <person name="Ament-velasquez S.L."/>
            <person name="Kruys A."/>
            <person name="Hutchinson M.I."/>
            <person name="Powell A.J."/>
            <person name="Barry K."/>
            <person name="Miller A.N."/>
            <person name="Grigoriev I.V."/>
            <person name="Debuchy R."/>
            <person name="Gladieux P."/>
            <person name="Thoren M.H."/>
            <person name="Johannesson H."/>
        </authorList>
    </citation>
    <scope>NUCLEOTIDE SEQUENCE</scope>
    <source>
        <strain evidence="1">CBS 232.78</strain>
    </source>
</reference>
<sequence>MMKRDAPRGIGWEYAFASRRQYLISLSKFCVTQFGSFLLIYPYIQVCVCIYLPSTFIQRQTCQTHKTRMSCESQSTCHWQPCPSHCMCSHPSEKIGQCHLRNPDAKHGGLSGINTSIPAALRRFTLLGWTIHHFYSPPPSLPLSPSPGV</sequence>
<dbReference type="Proteomes" id="UP001285441">
    <property type="component" value="Unassembled WGS sequence"/>
</dbReference>
<proteinExistence type="predicted"/>
<evidence type="ECO:0000313" key="2">
    <source>
        <dbReference type="Proteomes" id="UP001285441"/>
    </source>
</evidence>
<name>A0AAE0NCJ6_9PEZI</name>
<protein>
    <submittedName>
        <fullName evidence="1">Uncharacterized protein</fullName>
    </submittedName>
</protein>
<comment type="caution">
    <text evidence="1">The sequence shown here is derived from an EMBL/GenBank/DDBJ whole genome shotgun (WGS) entry which is preliminary data.</text>
</comment>
<accession>A0AAE0NCJ6</accession>
<keyword evidence="2" id="KW-1185">Reference proteome</keyword>
<reference evidence="1" key="1">
    <citation type="journal article" date="2023" name="Mol. Phylogenet. Evol.">
        <title>Genome-scale phylogeny and comparative genomics of the fungal order Sordariales.</title>
        <authorList>
            <person name="Hensen N."/>
            <person name="Bonometti L."/>
            <person name="Westerberg I."/>
            <person name="Brannstrom I.O."/>
            <person name="Guillou S."/>
            <person name="Cros-Aarteil S."/>
            <person name="Calhoun S."/>
            <person name="Haridas S."/>
            <person name="Kuo A."/>
            <person name="Mondo S."/>
            <person name="Pangilinan J."/>
            <person name="Riley R."/>
            <person name="LaButti K."/>
            <person name="Andreopoulos B."/>
            <person name="Lipzen A."/>
            <person name="Chen C."/>
            <person name="Yan M."/>
            <person name="Daum C."/>
            <person name="Ng V."/>
            <person name="Clum A."/>
            <person name="Steindorff A."/>
            <person name="Ohm R.A."/>
            <person name="Martin F."/>
            <person name="Silar P."/>
            <person name="Natvig D.O."/>
            <person name="Lalanne C."/>
            <person name="Gautier V."/>
            <person name="Ament-Velasquez S.L."/>
            <person name="Kruys A."/>
            <person name="Hutchinson M.I."/>
            <person name="Powell A.J."/>
            <person name="Barry K."/>
            <person name="Miller A.N."/>
            <person name="Grigoriev I.V."/>
            <person name="Debuchy R."/>
            <person name="Gladieux P."/>
            <person name="Hiltunen Thoren M."/>
            <person name="Johannesson H."/>
        </authorList>
    </citation>
    <scope>NUCLEOTIDE SEQUENCE</scope>
    <source>
        <strain evidence="1">CBS 232.78</strain>
    </source>
</reference>
<dbReference type="AlphaFoldDB" id="A0AAE0NCJ6"/>